<dbReference type="RefSeq" id="WP_102245412.1">
    <property type="nucleotide sequence ID" value="NZ_CP025704.1"/>
</dbReference>
<keyword evidence="2" id="KW-1185">Reference proteome</keyword>
<gene>
    <name evidence="1" type="ORF">C0V70_18835</name>
</gene>
<reference evidence="1 2" key="1">
    <citation type="submission" date="2018-01" db="EMBL/GenBank/DDBJ databases">
        <title>Complete genome sequence of Bacteriovorax stolpii DSM12778.</title>
        <authorList>
            <person name="Tang B."/>
            <person name="Chang J."/>
        </authorList>
    </citation>
    <scope>NUCLEOTIDE SEQUENCE [LARGE SCALE GENOMIC DNA]</scope>
    <source>
        <strain evidence="1 2">DSM 12778</strain>
    </source>
</reference>
<evidence type="ECO:0000313" key="1">
    <source>
        <dbReference type="EMBL" id="AUO00125.1"/>
    </source>
</evidence>
<protein>
    <submittedName>
        <fullName evidence="1">Uncharacterized protein</fullName>
    </submittedName>
</protein>
<dbReference type="AlphaFoldDB" id="A0A2K9NZL6"/>
<dbReference type="EMBL" id="CP025704">
    <property type="protein sequence ID" value="AUO00125.1"/>
    <property type="molecule type" value="Genomic_DNA"/>
</dbReference>
<sequence>MTKKSVFVKSCSALIATTFVVGAYTYSQERFEPKKVDFTAFKNAANNIAYLSEKNELKAAKPVADVTGDIVRTIEKEVRGKILHSRYALKAEKIKYQMIAKNWNDIKPEFAAVDMKLDEVLLKSITSTDSVGDFEINNKELIKLYGFSAESLRYETFAGAELASYESSEIVNDEVKTAQASTATQVLDEVIKDEVSDAVSTQNAEPVMAEAETPAAGNDELVMFDYSEKDAAPAEVAKVPEYKEGFKKTFDAPISNSVKEAIERAVHKSPAVAFNMNTQKKKSFETTTNTDELEKAMNNEDNLVFDYSQQAQAALTKPVATNDEGSQASAFTASNNDVTTQAEFIIKAREINLNTQKSRQAFGYEFVPDYDRSERADDQATGEIKLGYSLSGDVNTQTGVVQSHGLIPTRVEINLLNKGMNVPLMNEAGIQSFLQKKKADVVGNLLMVAVDPSISDVEIDSDYQYKLFFSQNFKMLESKEQASYVLFLGVKTGNILLRYLLDNKEIAQKIVYVGDGEMFFEDADFVNTKREIYTFTTRSLLGRKVKELNINGSDVSFYGTKTTAKKKALNAYEIKVPELVNNSRKYLEFKHLGNSLFVGTESATEIEIPGKDFIGKVLDANDLSELGERCMVQVNLTKDLRDIKANGKNKSGEMFVETSFLDRDGNFSRDNSELSEKVFISGDMEGIFNVRLDYTDGSSDFLKTFCSEGSYLIEQL</sequence>
<accession>A0A2K9NZL6</accession>
<organism evidence="1 2">
    <name type="scientific">Bacteriovorax stolpii</name>
    <name type="common">Bdellovibrio stolpii</name>
    <dbReference type="NCBI Taxonomy" id="960"/>
    <lineage>
        <taxon>Bacteria</taxon>
        <taxon>Pseudomonadati</taxon>
        <taxon>Bdellovibrionota</taxon>
        <taxon>Bacteriovoracia</taxon>
        <taxon>Bacteriovoracales</taxon>
        <taxon>Bacteriovoracaceae</taxon>
        <taxon>Bacteriovorax</taxon>
    </lineage>
</organism>
<dbReference type="Proteomes" id="UP000235584">
    <property type="component" value="Chromosome"/>
</dbReference>
<name>A0A2K9NZL6_BACTC</name>
<evidence type="ECO:0000313" key="2">
    <source>
        <dbReference type="Proteomes" id="UP000235584"/>
    </source>
</evidence>
<proteinExistence type="predicted"/>
<dbReference type="KEGG" id="bsto:C0V70_18835"/>